<dbReference type="OrthoDB" id="3748887at2"/>
<gene>
    <name evidence="2" type="ORF">SAMN05216215_106437</name>
</gene>
<keyword evidence="3" id="KW-1185">Reference proteome</keyword>
<proteinExistence type="predicted"/>
<dbReference type="AlphaFoldDB" id="A0A1H3SFC1"/>
<dbReference type="EMBL" id="FNOK01000064">
    <property type="protein sequence ID" value="SDZ36773.1"/>
    <property type="molecule type" value="Genomic_DNA"/>
</dbReference>
<dbReference type="Proteomes" id="UP000199529">
    <property type="component" value="Unassembled WGS sequence"/>
</dbReference>
<keyword evidence="1" id="KW-0812">Transmembrane</keyword>
<organism evidence="2 3">
    <name type="scientific">Saccharopolyspora shandongensis</name>
    <dbReference type="NCBI Taxonomy" id="418495"/>
    <lineage>
        <taxon>Bacteria</taxon>
        <taxon>Bacillati</taxon>
        <taxon>Actinomycetota</taxon>
        <taxon>Actinomycetes</taxon>
        <taxon>Pseudonocardiales</taxon>
        <taxon>Pseudonocardiaceae</taxon>
        <taxon>Saccharopolyspora</taxon>
    </lineage>
</organism>
<accession>A0A1H3SFC1</accession>
<evidence type="ECO:0000313" key="3">
    <source>
        <dbReference type="Proteomes" id="UP000199529"/>
    </source>
</evidence>
<protein>
    <submittedName>
        <fullName evidence="2">Putative membrane protein</fullName>
    </submittedName>
</protein>
<name>A0A1H3SFC1_9PSEU</name>
<reference evidence="3" key="1">
    <citation type="submission" date="2016-10" db="EMBL/GenBank/DDBJ databases">
        <authorList>
            <person name="Varghese N."/>
            <person name="Submissions S."/>
        </authorList>
    </citation>
    <scope>NUCLEOTIDE SEQUENCE [LARGE SCALE GENOMIC DNA]</scope>
    <source>
        <strain evidence="3">CGMCC 4.3530</strain>
    </source>
</reference>
<dbReference type="STRING" id="418495.SAMN05216215_106437"/>
<keyword evidence="1" id="KW-0472">Membrane</keyword>
<feature type="transmembrane region" description="Helical" evidence="1">
    <location>
        <begin position="24"/>
        <end position="46"/>
    </location>
</feature>
<evidence type="ECO:0000313" key="2">
    <source>
        <dbReference type="EMBL" id="SDZ36773.1"/>
    </source>
</evidence>
<dbReference type="RefSeq" id="WP_093276542.1">
    <property type="nucleotide sequence ID" value="NZ_FNOK01000064.1"/>
</dbReference>
<sequence>MLTEFLVQWGPNPGWHGPHGGPGWLIGLFFLVLVAALIATVVWLAVRGRPRKRSAVERAKEILAERFAKGEIGADEYRERLTGLG</sequence>
<evidence type="ECO:0000256" key="1">
    <source>
        <dbReference type="SAM" id="Phobius"/>
    </source>
</evidence>
<keyword evidence="1" id="KW-1133">Transmembrane helix</keyword>